<dbReference type="PANTHER" id="PTHR42693:SF33">
    <property type="entry name" value="ARYLSULFATASE"/>
    <property type="match status" value="1"/>
</dbReference>
<dbReference type="CDD" id="cd16152">
    <property type="entry name" value="sulfatase_like"/>
    <property type="match status" value="1"/>
</dbReference>
<sequence length="431" mass="48231">MIVFFTDQQRWDTIGLHGNPLDLTPNLDRAAKSGTHLFNSFTPQPLCGPARSCLQTGLYATTTGCYRNGIPLPREATTLAHNFRNADYDTGYIGKWHLAGAEPVPEAERGGYQYWLASNVIEFTSEAYRTVVYDEDDEPVRLPGYRVDALTDAAIRYVDSHQDRPFFLFLSLLEPHHQNQTDSYPAPAGYAERYAGRWMPPDLAELGGSAPEHLAGYCGQIKRIDEAFGRLLEALESLGLRENTVFVFASDHGNHFKTRNDEYKRSPHESSIRVPIVLLGPGFEGAGRVEQLVSLLDLPPTLLDAAGLPVPDEMQGRSVLPLLEGEREGWPEEVFVQISESQVGRAIRTRRWKYCVVAPEADPKEDPFAERYVEDGLYDLESDPYELHNLTGLRSHRDVADTLKRHLIARMVEIGEPNPIVEPPSSIASTT</sequence>
<gene>
    <name evidence="3" type="ORF">AVDCRST_MAG58-1610</name>
</gene>
<proteinExistence type="inferred from homology"/>
<dbReference type="Pfam" id="PF00884">
    <property type="entry name" value="Sulfatase"/>
    <property type="match status" value="1"/>
</dbReference>
<comment type="similarity">
    <text evidence="1">Belongs to the sulfatase family.</text>
</comment>
<dbReference type="InterPro" id="IPR000917">
    <property type="entry name" value="Sulfatase_N"/>
</dbReference>
<protein>
    <submittedName>
        <fullName evidence="3">Sulfatase</fullName>
    </submittedName>
</protein>
<dbReference type="EMBL" id="CADCVF010000036">
    <property type="protein sequence ID" value="CAA9456176.1"/>
    <property type="molecule type" value="Genomic_DNA"/>
</dbReference>
<feature type="domain" description="Sulfatase N-terminal" evidence="2">
    <location>
        <begin position="2"/>
        <end position="307"/>
    </location>
</feature>
<dbReference type="InterPro" id="IPR050738">
    <property type="entry name" value="Sulfatase"/>
</dbReference>
<evidence type="ECO:0000313" key="3">
    <source>
        <dbReference type="EMBL" id="CAA9456176.1"/>
    </source>
</evidence>
<dbReference type="GO" id="GO:0004065">
    <property type="term" value="F:arylsulfatase activity"/>
    <property type="evidence" value="ECO:0007669"/>
    <property type="project" value="TreeGrafter"/>
</dbReference>
<dbReference type="AlphaFoldDB" id="A0A6J4QV61"/>
<evidence type="ECO:0000259" key="2">
    <source>
        <dbReference type="Pfam" id="PF00884"/>
    </source>
</evidence>
<organism evidence="3">
    <name type="scientific">uncultured Rubrobacteraceae bacterium</name>
    <dbReference type="NCBI Taxonomy" id="349277"/>
    <lineage>
        <taxon>Bacteria</taxon>
        <taxon>Bacillati</taxon>
        <taxon>Actinomycetota</taxon>
        <taxon>Rubrobacteria</taxon>
        <taxon>Rubrobacterales</taxon>
        <taxon>Rubrobacteraceae</taxon>
        <taxon>environmental samples</taxon>
    </lineage>
</organism>
<name>A0A6J4QV61_9ACTN</name>
<dbReference type="SUPFAM" id="SSF53649">
    <property type="entry name" value="Alkaline phosphatase-like"/>
    <property type="match status" value="1"/>
</dbReference>
<dbReference type="PANTHER" id="PTHR42693">
    <property type="entry name" value="ARYLSULFATASE FAMILY MEMBER"/>
    <property type="match status" value="1"/>
</dbReference>
<reference evidence="3" key="1">
    <citation type="submission" date="2020-02" db="EMBL/GenBank/DDBJ databases">
        <authorList>
            <person name="Meier V. D."/>
        </authorList>
    </citation>
    <scope>NUCLEOTIDE SEQUENCE</scope>
    <source>
        <strain evidence="3">AVDCRST_MAG58</strain>
    </source>
</reference>
<dbReference type="InterPro" id="IPR017850">
    <property type="entry name" value="Alkaline_phosphatase_core_sf"/>
</dbReference>
<accession>A0A6J4QV61</accession>
<evidence type="ECO:0000256" key="1">
    <source>
        <dbReference type="ARBA" id="ARBA00008779"/>
    </source>
</evidence>
<dbReference type="Gene3D" id="3.40.720.10">
    <property type="entry name" value="Alkaline Phosphatase, subunit A"/>
    <property type="match status" value="1"/>
</dbReference>